<name>A0A6L2N4U4_TANCI</name>
<dbReference type="Pfam" id="PF00665">
    <property type="entry name" value="rve"/>
    <property type="match status" value="1"/>
</dbReference>
<reference evidence="3" key="1">
    <citation type="journal article" date="2019" name="Sci. Rep.">
        <title>Draft genome of Tanacetum cinerariifolium, the natural source of mosquito coil.</title>
        <authorList>
            <person name="Yamashiro T."/>
            <person name="Shiraishi A."/>
            <person name="Satake H."/>
            <person name="Nakayama K."/>
        </authorList>
    </citation>
    <scope>NUCLEOTIDE SEQUENCE</scope>
</reference>
<dbReference type="GO" id="GO:0008233">
    <property type="term" value="F:peptidase activity"/>
    <property type="evidence" value="ECO:0007669"/>
    <property type="project" value="UniProtKB-KW"/>
</dbReference>
<dbReference type="SUPFAM" id="SSF53098">
    <property type="entry name" value="Ribonuclease H-like"/>
    <property type="match status" value="1"/>
</dbReference>
<dbReference type="GO" id="GO:0015074">
    <property type="term" value="P:DNA integration"/>
    <property type="evidence" value="ECO:0007669"/>
    <property type="project" value="InterPro"/>
</dbReference>
<feature type="domain" description="Integrase catalytic" evidence="2">
    <location>
        <begin position="178"/>
        <end position="338"/>
    </location>
</feature>
<dbReference type="GO" id="GO:0006508">
    <property type="term" value="P:proteolysis"/>
    <property type="evidence" value="ECO:0007669"/>
    <property type="project" value="UniProtKB-KW"/>
</dbReference>
<dbReference type="GO" id="GO:0003676">
    <property type="term" value="F:nucleic acid binding"/>
    <property type="evidence" value="ECO:0007669"/>
    <property type="project" value="InterPro"/>
</dbReference>
<dbReference type="Pfam" id="PF13976">
    <property type="entry name" value="gag_pre-integrs"/>
    <property type="match status" value="1"/>
</dbReference>
<dbReference type="InterPro" id="IPR025724">
    <property type="entry name" value="GAG-pre-integrase_dom"/>
</dbReference>
<dbReference type="InterPro" id="IPR012337">
    <property type="entry name" value="RNaseH-like_sf"/>
</dbReference>
<protein>
    <submittedName>
        <fullName evidence="3">Pol polyprotein</fullName>
    </submittedName>
</protein>
<dbReference type="Gene3D" id="3.30.420.10">
    <property type="entry name" value="Ribonuclease H-like superfamily/Ribonuclease H"/>
    <property type="match status" value="1"/>
</dbReference>
<dbReference type="Pfam" id="PF22936">
    <property type="entry name" value="Pol_BBD"/>
    <property type="match status" value="1"/>
</dbReference>
<keyword evidence="1" id="KW-0645">Protease</keyword>
<dbReference type="InterPro" id="IPR039537">
    <property type="entry name" value="Retrotran_Ty1/copia-like"/>
</dbReference>
<dbReference type="InterPro" id="IPR001584">
    <property type="entry name" value="Integrase_cat-core"/>
</dbReference>
<dbReference type="EMBL" id="BKCJ010008022">
    <property type="protein sequence ID" value="GEU80162.1"/>
    <property type="molecule type" value="Genomic_DNA"/>
</dbReference>
<accession>A0A6L2N4U4</accession>
<evidence type="ECO:0000313" key="3">
    <source>
        <dbReference type="EMBL" id="GEU80162.1"/>
    </source>
</evidence>
<dbReference type="InterPro" id="IPR036397">
    <property type="entry name" value="RNaseH_sf"/>
</dbReference>
<keyword evidence="1" id="KW-0378">Hydrolase</keyword>
<proteinExistence type="predicted"/>
<dbReference type="PANTHER" id="PTHR42648:SF20">
    <property type="entry name" value="RNA-DIRECTED DNA POLYMERASE"/>
    <property type="match status" value="1"/>
</dbReference>
<dbReference type="AlphaFoldDB" id="A0A6L2N4U4"/>
<dbReference type="PROSITE" id="PS50994">
    <property type="entry name" value="INTEGRASE"/>
    <property type="match status" value="1"/>
</dbReference>
<dbReference type="InterPro" id="IPR054722">
    <property type="entry name" value="PolX-like_BBD"/>
</dbReference>
<gene>
    <name evidence="3" type="ORF">Tci_052140</name>
</gene>
<comment type="caution">
    <text evidence="3">The sequence shown here is derived from an EMBL/GenBank/DDBJ whole genome shotgun (WGS) entry which is preliminary data.</text>
</comment>
<dbReference type="PANTHER" id="PTHR42648">
    <property type="entry name" value="TRANSPOSASE, PUTATIVE-RELATED"/>
    <property type="match status" value="1"/>
</dbReference>
<evidence type="ECO:0000259" key="2">
    <source>
        <dbReference type="PROSITE" id="PS50994"/>
    </source>
</evidence>
<sequence length="338" mass="38815">MISDFIATISEVNQAGLNTKEWCIDTSATRQVCLDKSLFSSLKEINNGENIFMGNSITTNIKGKGDVILKWTSEKDLKLKNVLYVLGIRRNLVSGWLLNKHGFCFVFQCNTFELTKNKMVVVESSNVWHGQLGHVNYNDIRRLMKSKCIPTFHIDSNHMCQTCAEAKITRSSFHSVERKTDPLDLIHTDVCALKSVSTRGDNKYFITFIDVCTKYCYMYLLKSKYEAIDKFILYKNKVENQLNKKIKVVRSDRGGEYVSSFAEFCSQHGIRHEFTAPYLPQQNGIAERKNRTLKEMENAMLISSGLNQNTWEEAISSANYLLNKISCKVNKILIMNYR</sequence>
<evidence type="ECO:0000256" key="1">
    <source>
        <dbReference type="ARBA" id="ARBA00022670"/>
    </source>
</evidence>
<organism evidence="3">
    <name type="scientific">Tanacetum cinerariifolium</name>
    <name type="common">Dalmatian daisy</name>
    <name type="synonym">Chrysanthemum cinerariifolium</name>
    <dbReference type="NCBI Taxonomy" id="118510"/>
    <lineage>
        <taxon>Eukaryota</taxon>
        <taxon>Viridiplantae</taxon>
        <taxon>Streptophyta</taxon>
        <taxon>Embryophyta</taxon>
        <taxon>Tracheophyta</taxon>
        <taxon>Spermatophyta</taxon>
        <taxon>Magnoliopsida</taxon>
        <taxon>eudicotyledons</taxon>
        <taxon>Gunneridae</taxon>
        <taxon>Pentapetalae</taxon>
        <taxon>asterids</taxon>
        <taxon>campanulids</taxon>
        <taxon>Asterales</taxon>
        <taxon>Asteraceae</taxon>
        <taxon>Asteroideae</taxon>
        <taxon>Anthemideae</taxon>
        <taxon>Anthemidinae</taxon>
        <taxon>Tanacetum</taxon>
    </lineage>
</organism>